<evidence type="ECO:0000256" key="15">
    <source>
        <dbReference type="ARBA" id="ARBA00064003"/>
    </source>
</evidence>
<dbReference type="PROSITE" id="PS50110">
    <property type="entry name" value="RESPONSE_REGULATORY"/>
    <property type="match status" value="1"/>
</dbReference>
<dbReference type="GO" id="GO:0009927">
    <property type="term" value="F:histidine phosphotransfer kinase activity"/>
    <property type="evidence" value="ECO:0007669"/>
    <property type="project" value="TreeGrafter"/>
</dbReference>
<evidence type="ECO:0000256" key="8">
    <source>
        <dbReference type="ARBA" id="ARBA00022692"/>
    </source>
</evidence>
<dbReference type="GO" id="GO:0005886">
    <property type="term" value="C:plasma membrane"/>
    <property type="evidence" value="ECO:0007669"/>
    <property type="project" value="UniProtKB-SubCell"/>
</dbReference>
<evidence type="ECO:0000259" key="20">
    <source>
        <dbReference type="PROSITE" id="PS50109"/>
    </source>
</evidence>
<evidence type="ECO:0000256" key="9">
    <source>
        <dbReference type="ARBA" id="ARBA00022741"/>
    </source>
</evidence>
<dbReference type="InterPro" id="IPR011006">
    <property type="entry name" value="CheY-like_superfamily"/>
</dbReference>
<dbReference type="InterPro" id="IPR001789">
    <property type="entry name" value="Sig_transdc_resp-reg_receiver"/>
</dbReference>
<dbReference type="InterPro" id="IPR033479">
    <property type="entry name" value="dCache_1"/>
</dbReference>
<dbReference type="PROSITE" id="PS50109">
    <property type="entry name" value="HIS_KIN"/>
    <property type="match status" value="1"/>
</dbReference>
<gene>
    <name evidence="23" type="ORF">KME32_19255</name>
</gene>
<dbReference type="EC" id="2.7.13.3" evidence="4"/>
<keyword evidence="12 19" id="KW-1133">Transmembrane helix</keyword>
<comment type="similarity">
    <text evidence="3">In the N-terminal section; belongs to the phytochrome family.</text>
</comment>
<name>A0A951Q0Q6_9NOST</name>
<dbReference type="InterPro" id="IPR004358">
    <property type="entry name" value="Sig_transdc_His_kin-like_C"/>
</dbReference>
<dbReference type="Gene3D" id="1.10.287.130">
    <property type="match status" value="1"/>
</dbReference>
<dbReference type="PRINTS" id="PR00344">
    <property type="entry name" value="BCTRLSENSOR"/>
</dbReference>
<dbReference type="PANTHER" id="PTHR43047">
    <property type="entry name" value="TWO-COMPONENT HISTIDINE PROTEIN KINASE"/>
    <property type="match status" value="1"/>
</dbReference>
<dbReference type="InterPro" id="IPR003661">
    <property type="entry name" value="HisK_dim/P_dom"/>
</dbReference>
<comment type="caution">
    <text evidence="23">The sequence shown here is derived from an EMBL/GenBank/DDBJ whole genome shotgun (WGS) entry which is preliminary data.</text>
</comment>
<keyword evidence="9" id="KW-0547">Nucleotide-binding</keyword>
<comment type="subunit">
    <text evidence="15">At low DSF concentrations, interacts with RpfF.</text>
</comment>
<dbReference type="InterPro" id="IPR003594">
    <property type="entry name" value="HATPase_dom"/>
</dbReference>
<feature type="transmembrane region" description="Helical" evidence="19">
    <location>
        <begin position="20"/>
        <end position="46"/>
    </location>
</feature>
<dbReference type="PROSITE" id="PS50885">
    <property type="entry name" value="HAMP"/>
    <property type="match status" value="1"/>
</dbReference>
<evidence type="ECO:0000259" key="21">
    <source>
        <dbReference type="PROSITE" id="PS50110"/>
    </source>
</evidence>
<dbReference type="CDD" id="cd16922">
    <property type="entry name" value="HATPase_EvgS-ArcB-TorS-like"/>
    <property type="match status" value="1"/>
</dbReference>
<dbReference type="SUPFAM" id="SSF52172">
    <property type="entry name" value="CheY-like"/>
    <property type="match status" value="1"/>
</dbReference>
<evidence type="ECO:0000256" key="4">
    <source>
        <dbReference type="ARBA" id="ARBA00012438"/>
    </source>
</evidence>
<evidence type="ECO:0000256" key="16">
    <source>
        <dbReference type="ARBA" id="ARBA00068150"/>
    </source>
</evidence>
<evidence type="ECO:0000256" key="2">
    <source>
        <dbReference type="ARBA" id="ARBA00004651"/>
    </source>
</evidence>
<comment type="catalytic activity">
    <reaction evidence="1">
        <text>ATP + protein L-histidine = ADP + protein N-phospho-L-histidine.</text>
        <dbReference type="EC" id="2.7.13.3"/>
    </reaction>
</comment>
<proteinExistence type="inferred from homology"/>
<protein>
    <recommendedName>
        <fullName evidence="17">Circadian input-output histidine kinase CikA</fullName>
        <ecNumber evidence="4">2.7.13.3</ecNumber>
    </recommendedName>
    <alternativeName>
        <fullName evidence="16">Sensory/regulatory protein RpfC</fullName>
    </alternativeName>
</protein>
<organism evidence="23 24">
    <name type="scientific">Mojavia pulchra JT2-VF2</name>
    <dbReference type="NCBI Taxonomy" id="287848"/>
    <lineage>
        <taxon>Bacteria</taxon>
        <taxon>Bacillati</taxon>
        <taxon>Cyanobacteriota</taxon>
        <taxon>Cyanophyceae</taxon>
        <taxon>Nostocales</taxon>
        <taxon>Nostocaceae</taxon>
    </lineage>
</organism>
<evidence type="ECO:0000256" key="12">
    <source>
        <dbReference type="ARBA" id="ARBA00022989"/>
    </source>
</evidence>
<feature type="domain" description="Response regulatory" evidence="21">
    <location>
        <begin position="777"/>
        <end position="932"/>
    </location>
</feature>
<dbReference type="Gene3D" id="3.40.50.2300">
    <property type="match status" value="1"/>
</dbReference>
<feature type="domain" description="Histidine kinase" evidence="20">
    <location>
        <begin position="524"/>
        <end position="751"/>
    </location>
</feature>
<feature type="modified residue" description="4-aspartylphosphate" evidence="18">
    <location>
        <position position="826"/>
    </location>
</feature>
<evidence type="ECO:0000313" key="24">
    <source>
        <dbReference type="Proteomes" id="UP000715781"/>
    </source>
</evidence>
<dbReference type="Gene3D" id="3.30.565.10">
    <property type="entry name" value="Histidine kinase-like ATPase, C-terminal domain"/>
    <property type="match status" value="1"/>
</dbReference>
<keyword evidence="7" id="KW-0808">Transferase</keyword>
<reference evidence="23" key="1">
    <citation type="submission" date="2021-05" db="EMBL/GenBank/DDBJ databases">
        <authorList>
            <person name="Pietrasiak N."/>
            <person name="Ward R."/>
            <person name="Stajich J.E."/>
            <person name="Kurbessoian T."/>
        </authorList>
    </citation>
    <scope>NUCLEOTIDE SEQUENCE</scope>
    <source>
        <strain evidence="23">JT2-VF2</strain>
    </source>
</reference>
<dbReference type="GO" id="GO:0000155">
    <property type="term" value="F:phosphorelay sensor kinase activity"/>
    <property type="evidence" value="ECO:0007669"/>
    <property type="project" value="InterPro"/>
</dbReference>
<keyword evidence="6 18" id="KW-0597">Phosphoprotein</keyword>
<sequence length="1026" mass="116000">MLSKLQCVKSLNRLVEKACISMLLKFIVIVPMVLQIFGSVGLVGYLSFQNGQKAVKELAIQLESEICDRIVQNLDRYITTPQQINQINGNALQLGLLNLSDFETAGLYFWKQMQVFDIGYNSFANSKGEFIGIERLNNGKILIKEISEKNGIGQVYIYATDDQGNRSYLKEIKNYNPHLEAWYTKAVNLGKPIWSPIYQWQDKPETLAISSSYPLYDRTNKLVGVIGIDIILSQINNFLAKLKVGHSGKTFILERSGLIVASSTSEPQYTVIKGKVQRLFASDSKDSLLKLTTEYLLKHFGSLGFVVGKQHLSFTSNGVRYFVQLKNWRDELGLDWLIVVVMSEADFMQQITASNNATILLCIVTFLAATQFSLLTAQWLTNSIVQLNKAAKKIATDKLEQATKTERFDELVELVNSFHSMEKQLQKSFAAWKAKYTEIELEDNIAFGNTKISENTQGKQTEKLLAEYNCILESQVKKRTQELLKVIQKLQSTQQELIQSQKIAAREKKAAERANRAKSKFLANMSHELRTPLNAILGFTQVMSHDNSLSTEHQESLAIINRAGEHLLNLINDILEMSKIEAGKITLNIKTFDLIRFLESLEEMLRFRTAAKDLQLIFESTPDLPQYVQTDESKLRQVLLNLLGNAIKFTDTGSVTLRVRVEENRKLMAKKESSRFLIFEVEDTGSGIAPQEINLLFEAFGQTETGRKSQQGTGLGLAISRKYIQMLGGNISATSTVGEGSRFTFNIQISLASASQIQIQQSQRQIIGLAPAQAEYRILVVDDAQDSRLVLVKLLTAIGFAVREATNGQEAIAQWMEWQPHLIFMDMRMPVMDGYQATRVIKARERRHGEGILPLYASMYQSVNSSIQLASQCLMMPVCTCEQTCHTHTIIIALTASAFEEERQKILLTGCDDFIRKPFTQQILLEKVSKHLGVKYVSPIEVLNTSASQQTQIFLSEADIMQHLSQMPPQWLEHLRYAAASCSDDMILELLEQIPSENSHLFRLFRDLANNYQFEKIMELIRTNAE</sequence>
<dbReference type="SMART" id="SM00448">
    <property type="entry name" value="REC"/>
    <property type="match status" value="1"/>
</dbReference>
<dbReference type="EMBL" id="JAHHHN010000011">
    <property type="protein sequence ID" value="MBW4563243.1"/>
    <property type="molecule type" value="Genomic_DNA"/>
</dbReference>
<dbReference type="SUPFAM" id="SSF47384">
    <property type="entry name" value="Homodimeric domain of signal transducing histidine kinase"/>
    <property type="match status" value="1"/>
</dbReference>
<evidence type="ECO:0000256" key="10">
    <source>
        <dbReference type="ARBA" id="ARBA00022777"/>
    </source>
</evidence>
<evidence type="ECO:0000256" key="13">
    <source>
        <dbReference type="ARBA" id="ARBA00023012"/>
    </source>
</evidence>
<dbReference type="CDD" id="cd00082">
    <property type="entry name" value="HisKA"/>
    <property type="match status" value="1"/>
</dbReference>
<evidence type="ECO:0000256" key="3">
    <source>
        <dbReference type="ARBA" id="ARBA00006402"/>
    </source>
</evidence>
<dbReference type="Proteomes" id="UP000715781">
    <property type="component" value="Unassembled WGS sequence"/>
</dbReference>
<dbReference type="Pfam" id="PF02518">
    <property type="entry name" value="HATPase_c"/>
    <property type="match status" value="1"/>
</dbReference>
<keyword evidence="10" id="KW-0418">Kinase</keyword>
<dbReference type="PANTHER" id="PTHR43047:SF72">
    <property type="entry name" value="OSMOSENSING HISTIDINE PROTEIN KINASE SLN1"/>
    <property type="match status" value="1"/>
</dbReference>
<dbReference type="Gene3D" id="3.30.450.20">
    <property type="entry name" value="PAS domain"/>
    <property type="match status" value="1"/>
</dbReference>
<keyword evidence="8 19" id="KW-0812">Transmembrane</keyword>
<evidence type="ECO:0000256" key="17">
    <source>
        <dbReference type="ARBA" id="ARBA00074306"/>
    </source>
</evidence>
<dbReference type="SUPFAM" id="SSF55874">
    <property type="entry name" value="ATPase domain of HSP90 chaperone/DNA topoisomerase II/histidine kinase"/>
    <property type="match status" value="1"/>
</dbReference>
<dbReference type="Pfam" id="PF00512">
    <property type="entry name" value="HisKA"/>
    <property type="match status" value="1"/>
</dbReference>
<dbReference type="CDD" id="cd12913">
    <property type="entry name" value="PDC1_MCP_like"/>
    <property type="match status" value="1"/>
</dbReference>
<evidence type="ECO:0000256" key="7">
    <source>
        <dbReference type="ARBA" id="ARBA00022679"/>
    </source>
</evidence>
<keyword evidence="5" id="KW-1003">Cell membrane</keyword>
<evidence type="ECO:0000256" key="6">
    <source>
        <dbReference type="ARBA" id="ARBA00022553"/>
    </source>
</evidence>
<comment type="subcellular location">
    <subcellularLocation>
        <location evidence="2">Cell membrane</location>
        <topology evidence="2">Multi-pass membrane protein</topology>
    </subcellularLocation>
</comment>
<dbReference type="SMART" id="SM00387">
    <property type="entry name" value="HATPase_c"/>
    <property type="match status" value="1"/>
</dbReference>
<evidence type="ECO:0000259" key="22">
    <source>
        <dbReference type="PROSITE" id="PS50885"/>
    </source>
</evidence>
<keyword evidence="14 19" id="KW-0472">Membrane</keyword>
<evidence type="ECO:0000256" key="18">
    <source>
        <dbReference type="PROSITE-ProRule" id="PRU00169"/>
    </source>
</evidence>
<evidence type="ECO:0000256" key="19">
    <source>
        <dbReference type="SAM" id="Phobius"/>
    </source>
</evidence>
<reference evidence="23" key="2">
    <citation type="journal article" date="2022" name="Microbiol. Resour. Announc.">
        <title>Metagenome Sequencing to Explore Phylogenomics of Terrestrial Cyanobacteria.</title>
        <authorList>
            <person name="Ward R.D."/>
            <person name="Stajich J.E."/>
            <person name="Johansen J.R."/>
            <person name="Huntemann M."/>
            <person name="Clum A."/>
            <person name="Foster B."/>
            <person name="Foster B."/>
            <person name="Roux S."/>
            <person name="Palaniappan K."/>
            <person name="Varghese N."/>
            <person name="Mukherjee S."/>
            <person name="Reddy T.B.K."/>
            <person name="Daum C."/>
            <person name="Copeland A."/>
            <person name="Chen I.A."/>
            <person name="Ivanova N.N."/>
            <person name="Kyrpides N.C."/>
            <person name="Shapiro N."/>
            <person name="Eloe-Fadrosh E.A."/>
            <person name="Pietrasiak N."/>
        </authorList>
    </citation>
    <scope>NUCLEOTIDE SEQUENCE</scope>
    <source>
        <strain evidence="23">JT2-VF2</strain>
    </source>
</reference>
<evidence type="ECO:0000313" key="23">
    <source>
        <dbReference type="EMBL" id="MBW4563243.1"/>
    </source>
</evidence>
<dbReference type="GO" id="GO:0005524">
    <property type="term" value="F:ATP binding"/>
    <property type="evidence" value="ECO:0007669"/>
    <property type="project" value="UniProtKB-KW"/>
</dbReference>
<evidence type="ECO:0000256" key="14">
    <source>
        <dbReference type="ARBA" id="ARBA00023136"/>
    </source>
</evidence>
<dbReference type="CDD" id="cd17546">
    <property type="entry name" value="REC_hyHK_CKI1_RcsC-like"/>
    <property type="match status" value="1"/>
</dbReference>
<evidence type="ECO:0000256" key="5">
    <source>
        <dbReference type="ARBA" id="ARBA00022475"/>
    </source>
</evidence>
<dbReference type="Pfam" id="PF02743">
    <property type="entry name" value="dCache_1"/>
    <property type="match status" value="1"/>
</dbReference>
<evidence type="ECO:0000256" key="1">
    <source>
        <dbReference type="ARBA" id="ARBA00000085"/>
    </source>
</evidence>
<dbReference type="InterPro" id="IPR036890">
    <property type="entry name" value="HATPase_C_sf"/>
</dbReference>
<accession>A0A951Q0Q6</accession>
<dbReference type="InterPro" id="IPR005467">
    <property type="entry name" value="His_kinase_dom"/>
</dbReference>
<evidence type="ECO:0000256" key="11">
    <source>
        <dbReference type="ARBA" id="ARBA00022840"/>
    </source>
</evidence>
<feature type="domain" description="HAMP" evidence="22">
    <location>
        <begin position="378"/>
        <end position="430"/>
    </location>
</feature>
<dbReference type="FunFam" id="3.30.565.10:FF:000010">
    <property type="entry name" value="Sensor histidine kinase RcsC"/>
    <property type="match status" value="1"/>
</dbReference>
<dbReference type="SMART" id="SM00388">
    <property type="entry name" value="HisKA"/>
    <property type="match status" value="1"/>
</dbReference>
<dbReference type="InterPro" id="IPR003660">
    <property type="entry name" value="HAMP_dom"/>
</dbReference>
<dbReference type="InterPro" id="IPR036097">
    <property type="entry name" value="HisK_dim/P_sf"/>
</dbReference>
<keyword evidence="11" id="KW-0067">ATP-binding</keyword>
<keyword evidence="13" id="KW-0902">Two-component regulatory system</keyword>
<dbReference type="FunFam" id="1.10.287.130:FF:000002">
    <property type="entry name" value="Two-component osmosensing histidine kinase"/>
    <property type="match status" value="1"/>
</dbReference>
<dbReference type="Pfam" id="PF00072">
    <property type="entry name" value="Response_reg"/>
    <property type="match status" value="1"/>
</dbReference>
<dbReference type="Gene3D" id="6.10.340.10">
    <property type="match status" value="1"/>
</dbReference>
<dbReference type="AlphaFoldDB" id="A0A951Q0Q6"/>